<organism evidence="2 3">
    <name type="scientific">Meloidogyne incognita</name>
    <name type="common">Southern root-knot nematode worm</name>
    <name type="synonym">Oxyuris incognita</name>
    <dbReference type="NCBI Taxonomy" id="6306"/>
    <lineage>
        <taxon>Eukaryota</taxon>
        <taxon>Metazoa</taxon>
        <taxon>Ecdysozoa</taxon>
        <taxon>Nematoda</taxon>
        <taxon>Chromadorea</taxon>
        <taxon>Rhabditida</taxon>
        <taxon>Tylenchina</taxon>
        <taxon>Tylenchomorpha</taxon>
        <taxon>Tylenchoidea</taxon>
        <taxon>Meloidogynidae</taxon>
        <taxon>Meloidogyninae</taxon>
        <taxon>Meloidogyne</taxon>
        <taxon>Meloidogyne incognita group</taxon>
    </lineage>
</organism>
<accession>A0A914KLG1</accession>
<sequence length="254" mass="29333">MTLVVIHHGNNFVEIAKIVKDKIITHEKANLLKIENDVFGLDTFFKFILSEGDEANEEIFEDKGDVENEEIVEGIVEEIGDEENAEEDDREVGKASEQGNYSIASYGSDYDEKEYGTEVKLGTFEYEYTANYHNGDWIKLNDLCIELKKFENDLDSILEYPPSKMKKRGDFETFNEWKNGLDKNSISSRIGELKKLCEEIKQVMESKSRLQLVRTETRKIEQAEAFQLENGPNRKKQARKNAPNIGSNRNRQPY</sequence>
<name>A0A914KLG1_MELIC</name>
<protein>
    <submittedName>
        <fullName evidence="3">Uncharacterized protein</fullName>
    </submittedName>
</protein>
<dbReference type="Proteomes" id="UP000887563">
    <property type="component" value="Unplaced"/>
</dbReference>
<evidence type="ECO:0000256" key="1">
    <source>
        <dbReference type="SAM" id="MobiDB-lite"/>
    </source>
</evidence>
<proteinExistence type="predicted"/>
<dbReference type="WBParaSite" id="Minc3s00039g02259">
    <property type="protein sequence ID" value="Minc3s00039g02259"/>
    <property type="gene ID" value="Minc3s00039g02259"/>
</dbReference>
<reference evidence="3" key="1">
    <citation type="submission" date="2022-11" db="UniProtKB">
        <authorList>
            <consortium name="WormBaseParasite"/>
        </authorList>
    </citation>
    <scope>IDENTIFICATION</scope>
</reference>
<dbReference type="AlphaFoldDB" id="A0A914KLG1"/>
<keyword evidence="2" id="KW-1185">Reference proteome</keyword>
<evidence type="ECO:0000313" key="3">
    <source>
        <dbReference type="WBParaSite" id="Minc3s00039g02259"/>
    </source>
</evidence>
<evidence type="ECO:0000313" key="2">
    <source>
        <dbReference type="Proteomes" id="UP000887563"/>
    </source>
</evidence>
<feature type="compositionally biased region" description="Polar residues" evidence="1">
    <location>
        <begin position="244"/>
        <end position="254"/>
    </location>
</feature>
<feature type="region of interest" description="Disordered" evidence="1">
    <location>
        <begin position="224"/>
        <end position="254"/>
    </location>
</feature>